<dbReference type="STRING" id="212818.A0A0D1WSG1"/>
<dbReference type="GO" id="GO:0003677">
    <property type="term" value="F:DNA binding"/>
    <property type="evidence" value="ECO:0007669"/>
    <property type="project" value="InterPro"/>
</dbReference>
<dbReference type="Pfam" id="PF00628">
    <property type="entry name" value="PHD"/>
    <property type="match status" value="2"/>
</dbReference>
<feature type="domain" description="JmjN" evidence="12">
    <location>
        <begin position="75"/>
        <end position="116"/>
    </location>
</feature>
<dbReference type="Pfam" id="PF01388">
    <property type="entry name" value="ARID"/>
    <property type="match status" value="1"/>
</dbReference>
<evidence type="ECO:0000256" key="9">
    <source>
        <dbReference type="SAM" id="MobiDB-lite"/>
    </source>
</evidence>
<dbReference type="Proteomes" id="UP000054302">
    <property type="component" value="Unassembled WGS sequence"/>
</dbReference>
<reference evidence="14 15" key="1">
    <citation type="submission" date="2015-01" db="EMBL/GenBank/DDBJ databases">
        <title>The Genome Sequence of Exophiala mesophila CBS40295.</title>
        <authorList>
            <consortium name="The Broad Institute Genomics Platform"/>
            <person name="Cuomo C."/>
            <person name="de Hoog S."/>
            <person name="Gorbushina A."/>
            <person name="Stielow B."/>
            <person name="Teixiera M."/>
            <person name="Abouelleil A."/>
            <person name="Chapman S.B."/>
            <person name="Priest M."/>
            <person name="Young S.K."/>
            <person name="Wortman J."/>
            <person name="Nusbaum C."/>
            <person name="Birren B."/>
        </authorList>
    </citation>
    <scope>NUCLEOTIDE SEQUENCE [LARGE SCALE GENOMIC DNA]</scope>
    <source>
        <strain evidence="14 15">CBS 40295</strain>
    </source>
</reference>
<dbReference type="CDD" id="cd15518">
    <property type="entry name" value="PHD_Ecm5p_Lid2p_like"/>
    <property type="match status" value="1"/>
</dbReference>
<feature type="domain" description="PHD-type" evidence="10">
    <location>
        <begin position="1350"/>
        <end position="1399"/>
    </location>
</feature>
<keyword evidence="5" id="KW-0862">Zinc</keyword>
<organism evidence="14 15">
    <name type="scientific">Exophiala mesophila</name>
    <name type="common">Black yeast-like fungus</name>
    <dbReference type="NCBI Taxonomy" id="212818"/>
    <lineage>
        <taxon>Eukaryota</taxon>
        <taxon>Fungi</taxon>
        <taxon>Dikarya</taxon>
        <taxon>Ascomycota</taxon>
        <taxon>Pezizomycotina</taxon>
        <taxon>Eurotiomycetes</taxon>
        <taxon>Chaetothyriomycetidae</taxon>
        <taxon>Chaetothyriales</taxon>
        <taxon>Herpotrichiellaceae</taxon>
        <taxon>Exophiala</taxon>
    </lineage>
</organism>
<feature type="region of interest" description="Disordered" evidence="9">
    <location>
        <begin position="239"/>
        <end position="331"/>
    </location>
</feature>
<evidence type="ECO:0000256" key="3">
    <source>
        <dbReference type="ARBA" id="ARBA00022737"/>
    </source>
</evidence>
<feature type="region of interest" description="Disordered" evidence="9">
    <location>
        <begin position="1718"/>
        <end position="1774"/>
    </location>
</feature>
<dbReference type="OMA" id="GFDQVCK"/>
<feature type="compositionally biased region" description="Polar residues" evidence="9">
    <location>
        <begin position="383"/>
        <end position="396"/>
    </location>
</feature>
<dbReference type="PROSITE" id="PS50016">
    <property type="entry name" value="ZF_PHD_2"/>
    <property type="match status" value="2"/>
</dbReference>
<dbReference type="SMART" id="SM01014">
    <property type="entry name" value="ARID"/>
    <property type="match status" value="1"/>
</dbReference>
<dbReference type="SMART" id="SM00501">
    <property type="entry name" value="BRIGHT"/>
    <property type="match status" value="1"/>
</dbReference>
<dbReference type="GeneID" id="27324426"/>
<dbReference type="OrthoDB" id="1678912at2759"/>
<dbReference type="SMART" id="SM00545">
    <property type="entry name" value="JmjN"/>
    <property type="match status" value="1"/>
</dbReference>
<dbReference type="Pfam" id="PF02375">
    <property type="entry name" value="JmjN"/>
    <property type="match status" value="1"/>
</dbReference>
<evidence type="ECO:0000256" key="5">
    <source>
        <dbReference type="ARBA" id="ARBA00022833"/>
    </source>
</evidence>
<feature type="domain" description="JmjC" evidence="13">
    <location>
        <begin position="623"/>
        <end position="789"/>
    </location>
</feature>
<gene>
    <name evidence="14" type="ORF">PV10_06581</name>
</gene>
<dbReference type="Gene3D" id="1.10.150.60">
    <property type="entry name" value="ARID DNA-binding domain"/>
    <property type="match status" value="1"/>
</dbReference>
<name>A0A0D1WSG1_EXOME</name>
<dbReference type="InterPro" id="IPR019786">
    <property type="entry name" value="Zinc_finger_PHD-type_CS"/>
</dbReference>
<keyword evidence="4 8" id="KW-0863">Zinc-finger</keyword>
<feature type="compositionally biased region" description="Basic and acidic residues" evidence="9">
    <location>
        <begin position="1757"/>
        <end position="1766"/>
    </location>
</feature>
<sequence>MVAPPSTGGAPAAATQKIASATPRTNGIGPNMATPSFPYSAIRSAPLDMRTVERKGQPASRDPPVRTRPNGIPEAPTYRPTEAEFRDPMEYIRSISEKASKFGICKIIPPEGWTPDFAIDTERFHFRTRRQEINLVEGGNRTNLNYLDQLAKFHKQYGAHLNRFPSVDKRPLDLYKLKKAVEVRGGFERVCKDKKWAEIGRDLGYSGKIMSSLSTSLKNSYQRWLHPYEEYLKYAKPGVHQQLESEQGGAFLPNGPHASPASRPPPSQSAPPAPIAAASPPAPPSILQKASAHSPQSHPPQPSPVPQPQPPPPTSIPAPSPQPRPVSSSGFTAVNSGFASVNNGGGFTAVNHAPPVQVKNELNGMNDHHHQAPGSSFMPVNGPTMSTVPMTSNGVSNPLKRTMSHDSLNGDSGSDALDGEPVDANGRRSKRPKKGKISPPSPASPSLTGPDGHPVIPGNHIPAMRPSTPQVRPKSSLKKHGDRCDKCGKTDNAETILVCDSCDLGYHMNCIEPRLASVPDYDWHCSRCLVGTNDYGFEEGSIYSLKQFQEKANRFKDEHFSSRMPFDPVTNTQRRPTEDDVEREFWRLVEDITESVEVEYGADIHSTTHGSGFPTVEKNPLNPYAKDPWNLNVMPFLEESLFRHIKGDISGMTVPWLYVGMCFSTFCWHNEDHYAYSANYQHFGATKTWYGIPGKDAYAFENAMRKAVPELFETQPDLLFQLVTILPPNQLRKAGVDVFACDQRAGQFVITFPQAYHAGFNHGFNFNEAVNFAPSDWEPFGETGIQRLQEFRRQPCFSHDELLFTAAASDTTIKTARWLGPALERTLNRELGERARFAAMHKNLNPHHDCNLDLLAEMPPSQCGLTIKVENVELEEEEYQCCYCKSFSYLAQFRCHESKKVSCLRHTDVADCCGLGAPARLRGENHTLVLRYTNQELRNIVQKVVDKAYVPEAWEARLDALLADDARPALKALHTLLTEGEKIPHPLNGLDDLSEFVKRCDQWVEEANLYLTRKQQNRRKNDKSWRRSSIRNGKGDDKDEPQLTLERMKELIEDGEQLGFTAPQMEHLADKVTTIDEWRANVKRILSGMAQATTEELDVFLEEGRGFMAAMPELTSLENLHAQTQWQEEARLIQKDVHLKTLDDCRDLLKRANEIEISPRSQEVAILTELVRQGEFWEIKAKEVMAAEDVHYPQLESLHSQVQSQNFPVNKDTLEQMDAILAKNREAKRQIITLVERSHDPDLRKRPMYAHVRDVVKGLEDLNGKPHGAADLEKELRRHEDWMRKGKKLFGKANAPLHILEQHMKFVEEKNSFCFDLNDTFRPPVEPASREASPAEGQEKNVLGGDDEKPVFCICRQPEAGLMIECEICHDWYHAKCLKLARGKVKETETFTCPICDWRVKIPRDAARPKLEDLLEWQNEIADLPFQPEEEELLRRIVDKAQNFRTFLQQYTNGNQLCRTSEEMPEMLFYLRKIEGAEVLLAYETNIFRSALHDWQPIAPQPPPVLDQSLSTRKPRPTKQQKLMKEFGVEKPEDLPPHLRTKTYVRRKTQESFVTGPLLPKPSTQSPSAPGSAASPTQSHQGGNGETPSMQRQNSGGGAPGTGGFDGGYMSGPTYGGGFSSGGGPSFPARSPSPMFGASGEQSEGLRDPMMGAFSKTDIGEGRSLDASFPLFRPGGSDLGLDGEDDLRNGLANVSASEVNSAQEGSPAVGGEYDNMFIGMSGQDGEGTNEGVAGLEHEHERSHASEALDVMSPGSHGEMEDKHFDDFLNGDGQN</sequence>
<dbReference type="EMBL" id="KN847523">
    <property type="protein sequence ID" value="KIV92115.1"/>
    <property type="molecule type" value="Genomic_DNA"/>
</dbReference>
<dbReference type="Pfam" id="PF08429">
    <property type="entry name" value="PLU-1"/>
    <property type="match status" value="1"/>
</dbReference>
<dbReference type="InterPro" id="IPR001965">
    <property type="entry name" value="Znf_PHD"/>
</dbReference>
<evidence type="ECO:0000313" key="15">
    <source>
        <dbReference type="Proteomes" id="UP000054302"/>
    </source>
</evidence>
<dbReference type="Pfam" id="PF02373">
    <property type="entry name" value="JmjC"/>
    <property type="match status" value="1"/>
</dbReference>
<evidence type="ECO:0000256" key="1">
    <source>
        <dbReference type="ARBA" id="ARBA00004123"/>
    </source>
</evidence>
<dbReference type="VEuPathDB" id="FungiDB:PV10_06581"/>
<dbReference type="Gene3D" id="2.60.120.650">
    <property type="entry name" value="Cupin"/>
    <property type="match status" value="1"/>
</dbReference>
<keyword evidence="7" id="KW-0539">Nucleus</keyword>
<dbReference type="PROSITE" id="PS51183">
    <property type="entry name" value="JMJN"/>
    <property type="match status" value="1"/>
</dbReference>
<feature type="domain" description="ARID" evidence="11">
    <location>
        <begin position="140"/>
        <end position="233"/>
    </location>
</feature>
<feature type="region of interest" description="Disordered" evidence="9">
    <location>
        <begin position="1020"/>
        <end position="1042"/>
    </location>
</feature>
<evidence type="ECO:0000256" key="8">
    <source>
        <dbReference type="PROSITE-ProRule" id="PRU00146"/>
    </source>
</evidence>
<dbReference type="SUPFAM" id="SSF57903">
    <property type="entry name" value="FYVE/PHD zinc finger"/>
    <property type="match status" value="2"/>
</dbReference>
<comment type="subcellular location">
    <subcellularLocation>
        <location evidence="1">Nucleus</location>
    </subcellularLocation>
</comment>
<evidence type="ECO:0000259" key="13">
    <source>
        <dbReference type="PROSITE" id="PS51184"/>
    </source>
</evidence>
<feature type="region of interest" description="Disordered" evidence="9">
    <location>
        <begin position="359"/>
        <end position="485"/>
    </location>
</feature>
<dbReference type="CDD" id="cd15543">
    <property type="entry name" value="PHD_RSF1"/>
    <property type="match status" value="1"/>
</dbReference>
<feature type="compositionally biased region" description="Low complexity" evidence="9">
    <location>
        <begin position="1"/>
        <end position="15"/>
    </location>
</feature>
<dbReference type="InterPro" id="IPR003349">
    <property type="entry name" value="JmjN"/>
</dbReference>
<dbReference type="Gene3D" id="3.30.40.10">
    <property type="entry name" value="Zinc/RING finger domain, C3HC4 (zinc finger)"/>
    <property type="match status" value="2"/>
</dbReference>
<evidence type="ECO:0000313" key="14">
    <source>
        <dbReference type="EMBL" id="KIV92115.1"/>
    </source>
</evidence>
<keyword evidence="6" id="KW-0408">Iron</keyword>
<dbReference type="PROSITE" id="PS51184">
    <property type="entry name" value="JMJC"/>
    <property type="match status" value="1"/>
</dbReference>
<dbReference type="InterPro" id="IPR011011">
    <property type="entry name" value="Znf_FYVE_PHD"/>
</dbReference>
<feature type="compositionally biased region" description="Gly residues" evidence="9">
    <location>
        <begin position="1595"/>
        <end position="1625"/>
    </location>
</feature>
<evidence type="ECO:0000256" key="4">
    <source>
        <dbReference type="ARBA" id="ARBA00022771"/>
    </source>
</evidence>
<dbReference type="SUPFAM" id="SSF51197">
    <property type="entry name" value="Clavaminate synthase-like"/>
    <property type="match status" value="1"/>
</dbReference>
<feature type="compositionally biased region" description="Basic residues" evidence="9">
    <location>
        <begin position="427"/>
        <end position="436"/>
    </location>
</feature>
<accession>A0A0D1WSG1</accession>
<feature type="compositionally biased region" description="Basic and acidic residues" evidence="9">
    <location>
        <begin position="1523"/>
        <end position="1537"/>
    </location>
</feature>
<dbReference type="InterPro" id="IPR001606">
    <property type="entry name" value="ARID_dom"/>
</dbReference>
<feature type="compositionally biased region" description="Pro residues" evidence="9">
    <location>
        <begin position="262"/>
        <end position="284"/>
    </location>
</feature>
<dbReference type="GO" id="GO:0005634">
    <property type="term" value="C:nucleus"/>
    <property type="evidence" value="ECO:0007669"/>
    <property type="project" value="UniProtKB-SubCell"/>
</dbReference>
<dbReference type="SMART" id="SM00249">
    <property type="entry name" value="PHD"/>
    <property type="match status" value="2"/>
</dbReference>
<dbReference type="GO" id="GO:0034647">
    <property type="term" value="F:histone H3K4me/H3K4me2/H3K4me3 demethylase activity"/>
    <property type="evidence" value="ECO:0007669"/>
    <property type="project" value="TreeGrafter"/>
</dbReference>
<feature type="region of interest" description="Disordered" evidence="9">
    <location>
        <begin position="1"/>
        <end position="39"/>
    </location>
</feature>
<dbReference type="InterPro" id="IPR013637">
    <property type="entry name" value="Lys_sp_deMease-like_dom"/>
</dbReference>
<dbReference type="Pfam" id="PF02928">
    <property type="entry name" value="zf-C5HC2"/>
    <property type="match status" value="1"/>
</dbReference>
<feature type="domain" description="PHD-type" evidence="10">
    <location>
        <begin position="481"/>
        <end position="531"/>
    </location>
</feature>
<dbReference type="RefSeq" id="XP_016223689.1">
    <property type="nucleotide sequence ID" value="XM_016371396.1"/>
</dbReference>
<evidence type="ECO:0000256" key="7">
    <source>
        <dbReference type="ARBA" id="ARBA00023242"/>
    </source>
</evidence>
<dbReference type="FunFam" id="1.10.150.60:FF:000010">
    <property type="entry name" value="PHD transcription factor (Rum1)"/>
    <property type="match status" value="1"/>
</dbReference>
<dbReference type="InterPro" id="IPR036431">
    <property type="entry name" value="ARID_dom_sf"/>
</dbReference>
<dbReference type="PANTHER" id="PTHR10694:SF33">
    <property type="entry name" value="LYSINE-SPECIFIC DEMETHYLASE 5"/>
    <property type="match status" value="1"/>
</dbReference>
<feature type="region of interest" description="Disordered" evidence="9">
    <location>
        <begin position="52"/>
        <end position="79"/>
    </location>
</feature>
<keyword evidence="2" id="KW-0479">Metal-binding</keyword>
<dbReference type="InterPro" id="IPR003347">
    <property type="entry name" value="JmjC_dom"/>
</dbReference>
<dbReference type="PROSITE" id="PS01359">
    <property type="entry name" value="ZF_PHD_1"/>
    <property type="match status" value="2"/>
</dbReference>
<dbReference type="FunFam" id="3.30.40.10:FF:000322">
    <property type="entry name" value="PHD transcription factor (Rum1)"/>
    <property type="match status" value="1"/>
</dbReference>
<dbReference type="SUPFAM" id="SSF81995">
    <property type="entry name" value="beta-sandwich domain of Sec23/24"/>
    <property type="match status" value="1"/>
</dbReference>
<dbReference type="InterPro" id="IPR004198">
    <property type="entry name" value="Znf_C5HC2"/>
</dbReference>
<feature type="compositionally biased region" description="Basic and acidic residues" evidence="9">
    <location>
        <begin position="1033"/>
        <end position="1042"/>
    </location>
</feature>
<evidence type="ECO:0000256" key="6">
    <source>
        <dbReference type="ARBA" id="ARBA00023004"/>
    </source>
</evidence>
<evidence type="ECO:0000256" key="2">
    <source>
        <dbReference type="ARBA" id="ARBA00022723"/>
    </source>
</evidence>
<feature type="compositionally biased region" description="Basic residues" evidence="9">
    <location>
        <begin position="1020"/>
        <end position="1029"/>
    </location>
</feature>
<dbReference type="GO" id="GO:0006355">
    <property type="term" value="P:regulation of DNA-templated transcription"/>
    <property type="evidence" value="ECO:0007669"/>
    <property type="project" value="TreeGrafter"/>
</dbReference>
<dbReference type="PANTHER" id="PTHR10694">
    <property type="entry name" value="LYSINE-SPECIFIC DEMETHYLASE"/>
    <property type="match status" value="1"/>
</dbReference>
<feature type="compositionally biased region" description="Pro residues" evidence="9">
    <location>
        <begin position="297"/>
        <end position="324"/>
    </location>
</feature>
<feature type="compositionally biased region" description="Basic and acidic residues" evidence="9">
    <location>
        <begin position="1735"/>
        <end position="1746"/>
    </location>
</feature>
<dbReference type="InterPro" id="IPR013083">
    <property type="entry name" value="Znf_RING/FYVE/PHD"/>
</dbReference>
<evidence type="ECO:0000259" key="12">
    <source>
        <dbReference type="PROSITE" id="PS51183"/>
    </source>
</evidence>
<dbReference type="FunFam" id="2.60.120.650:FF:000014">
    <property type="entry name" value="PHD transcription factor (Rum1)"/>
    <property type="match status" value="1"/>
</dbReference>
<feature type="region of interest" description="Disordered" evidence="9">
    <location>
        <begin position="1499"/>
        <end position="1648"/>
    </location>
</feature>
<keyword evidence="15" id="KW-1185">Reference proteome</keyword>
<evidence type="ECO:0000259" key="10">
    <source>
        <dbReference type="PROSITE" id="PS50016"/>
    </source>
</evidence>
<dbReference type="SUPFAM" id="SSF46774">
    <property type="entry name" value="ARID-like"/>
    <property type="match status" value="1"/>
</dbReference>
<protein>
    <submittedName>
        <fullName evidence="14">Uncharacterized protein</fullName>
    </submittedName>
</protein>
<dbReference type="SMART" id="SM00558">
    <property type="entry name" value="JmjC"/>
    <property type="match status" value="1"/>
</dbReference>
<dbReference type="PROSITE" id="PS51011">
    <property type="entry name" value="ARID"/>
    <property type="match status" value="1"/>
</dbReference>
<dbReference type="GO" id="GO:0000785">
    <property type="term" value="C:chromatin"/>
    <property type="evidence" value="ECO:0007669"/>
    <property type="project" value="TreeGrafter"/>
</dbReference>
<dbReference type="InterPro" id="IPR019787">
    <property type="entry name" value="Znf_PHD-finger"/>
</dbReference>
<dbReference type="GO" id="GO:0008270">
    <property type="term" value="F:zinc ion binding"/>
    <property type="evidence" value="ECO:0007669"/>
    <property type="project" value="UniProtKB-KW"/>
</dbReference>
<evidence type="ECO:0000259" key="11">
    <source>
        <dbReference type="PROSITE" id="PS51011"/>
    </source>
</evidence>
<feature type="compositionally biased region" description="Low complexity" evidence="9">
    <location>
        <begin position="1562"/>
        <end position="1579"/>
    </location>
</feature>
<proteinExistence type="predicted"/>
<keyword evidence="3" id="KW-0677">Repeat</keyword>